<dbReference type="Gene3D" id="3.30.1490.110">
    <property type="match status" value="1"/>
</dbReference>
<dbReference type="KEGG" id="tai:Taci_0876"/>
<feature type="domain" description="SHS2" evidence="7">
    <location>
        <begin position="29"/>
        <end position="219"/>
    </location>
</feature>
<evidence type="ECO:0000259" key="7">
    <source>
        <dbReference type="SMART" id="SM00842"/>
    </source>
</evidence>
<dbReference type="InterPro" id="IPR043129">
    <property type="entry name" value="ATPase_NBD"/>
</dbReference>
<dbReference type="HOGENOM" id="CLU_037850_1_1_0"/>
<comment type="function">
    <text evidence="5 6">Cell division protein that is involved in the assembly of the Z ring. May serve as a membrane anchor for the Z ring.</text>
</comment>
<dbReference type="SMART" id="SM00842">
    <property type="entry name" value="FtsA"/>
    <property type="match status" value="1"/>
</dbReference>
<keyword evidence="3 5" id="KW-0472">Membrane</keyword>
<name>D1BA06_THEAS</name>
<dbReference type="InterPro" id="IPR050696">
    <property type="entry name" value="FtsA/MreB"/>
</dbReference>
<dbReference type="SUPFAM" id="SSF53067">
    <property type="entry name" value="Actin-like ATPase domain"/>
    <property type="match status" value="2"/>
</dbReference>
<dbReference type="PIRSF" id="PIRSF003101">
    <property type="entry name" value="FtsA"/>
    <property type="match status" value="1"/>
</dbReference>
<comment type="subunit">
    <text evidence="5">Self-interacts. Interacts with FtsZ.</text>
</comment>
<dbReference type="GO" id="GO:0009898">
    <property type="term" value="C:cytoplasmic side of plasma membrane"/>
    <property type="evidence" value="ECO:0007669"/>
    <property type="project" value="UniProtKB-UniRule"/>
</dbReference>
<dbReference type="EnsemblBacteria" id="ACZ19109">
    <property type="protein sequence ID" value="ACZ19109"/>
    <property type="gene ID" value="Taci_0876"/>
</dbReference>
<evidence type="ECO:0000256" key="3">
    <source>
        <dbReference type="ARBA" id="ARBA00023136"/>
    </source>
</evidence>
<proteinExistence type="inferred from homology"/>
<evidence type="ECO:0000256" key="5">
    <source>
        <dbReference type="HAMAP-Rule" id="MF_02033"/>
    </source>
</evidence>
<dbReference type="eggNOG" id="COG0849">
    <property type="taxonomic scope" value="Bacteria"/>
</dbReference>
<dbReference type="GO" id="GO:0043093">
    <property type="term" value="P:FtsZ-dependent cytokinesis"/>
    <property type="evidence" value="ECO:0007669"/>
    <property type="project" value="UniProtKB-UniRule"/>
</dbReference>
<organism evidence="8 9">
    <name type="scientific">Thermanaerovibrio acidaminovorans (strain ATCC 49978 / DSM 6589 / Su883)</name>
    <name type="common">Selenomonas acidaminovorans</name>
    <dbReference type="NCBI Taxonomy" id="525903"/>
    <lineage>
        <taxon>Bacteria</taxon>
        <taxon>Thermotogati</taxon>
        <taxon>Synergistota</taxon>
        <taxon>Synergistia</taxon>
        <taxon>Synergistales</taxon>
        <taxon>Synergistaceae</taxon>
        <taxon>Thermanaerovibrio</taxon>
    </lineage>
</organism>
<dbReference type="STRING" id="525903.Taci_0876"/>
<gene>
    <name evidence="5" type="primary">ftsA</name>
    <name evidence="8" type="ordered locus">Taci_0876</name>
</gene>
<protein>
    <recommendedName>
        <fullName evidence="5 6">Cell division protein FtsA</fullName>
    </recommendedName>
</protein>
<dbReference type="CDD" id="cd24048">
    <property type="entry name" value="ASKHA_NBD_FtsA"/>
    <property type="match status" value="1"/>
</dbReference>
<dbReference type="Pfam" id="PF14450">
    <property type="entry name" value="FtsA"/>
    <property type="match status" value="2"/>
</dbReference>
<dbReference type="Gene3D" id="3.30.420.40">
    <property type="match status" value="2"/>
</dbReference>
<keyword evidence="4 5" id="KW-0131">Cell cycle</keyword>
<dbReference type="PATRIC" id="fig|525903.6.peg.877"/>
<keyword evidence="5" id="KW-0997">Cell inner membrane</keyword>
<evidence type="ECO:0000256" key="2">
    <source>
        <dbReference type="ARBA" id="ARBA00022618"/>
    </source>
</evidence>
<comment type="subcellular location">
    <subcellularLocation>
        <location evidence="5">Cell inner membrane</location>
        <topology evidence="5">Peripheral membrane protein</topology>
        <orientation evidence="5">Cytoplasmic side</orientation>
    </subcellularLocation>
    <text evidence="5">Localizes to the Z ring in an FtsZ-dependent manner. Targeted to the membrane through a conserved C-terminal amphipathic helix.</text>
</comment>
<dbReference type="HAMAP" id="MF_02033">
    <property type="entry name" value="FtsA"/>
    <property type="match status" value="1"/>
</dbReference>
<dbReference type="InterPro" id="IPR003494">
    <property type="entry name" value="SHS2_FtsA"/>
</dbReference>
<dbReference type="InterPro" id="IPR020823">
    <property type="entry name" value="Cell_div_FtsA"/>
</dbReference>
<evidence type="ECO:0000256" key="4">
    <source>
        <dbReference type="ARBA" id="ARBA00023306"/>
    </source>
</evidence>
<dbReference type="Pfam" id="PF02491">
    <property type="entry name" value="SHS2_FTSA"/>
    <property type="match status" value="1"/>
</dbReference>
<reference evidence="8 9" key="1">
    <citation type="journal article" date="2009" name="Stand. Genomic Sci.">
        <title>Complete genome sequence of Thermanaerovibrio acidaminovorans type strain (Su883).</title>
        <authorList>
            <person name="Chovatia M."/>
            <person name="Sikorski J."/>
            <person name="Schroder M."/>
            <person name="Lapidus A."/>
            <person name="Nolan M."/>
            <person name="Tice H."/>
            <person name="Glavina Del Rio T."/>
            <person name="Copeland A."/>
            <person name="Cheng J.F."/>
            <person name="Lucas S."/>
            <person name="Chen F."/>
            <person name="Bruce D."/>
            <person name="Goodwin L."/>
            <person name="Pitluck S."/>
            <person name="Ivanova N."/>
            <person name="Mavromatis K."/>
            <person name="Ovchinnikova G."/>
            <person name="Pati A."/>
            <person name="Chen A."/>
            <person name="Palaniappan K."/>
            <person name="Land M."/>
            <person name="Hauser L."/>
            <person name="Chang Y.J."/>
            <person name="Jeffries C.D."/>
            <person name="Chain P."/>
            <person name="Saunders E."/>
            <person name="Detter J.C."/>
            <person name="Brettin T."/>
            <person name="Rohde M."/>
            <person name="Goker M."/>
            <person name="Spring S."/>
            <person name="Bristow J."/>
            <person name="Markowitz V."/>
            <person name="Hugenholtz P."/>
            <person name="Kyrpides N.C."/>
            <person name="Klenk H.P."/>
            <person name="Eisen J.A."/>
        </authorList>
    </citation>
    <scope>NUCLEOTIDE SEQUENCE [LARGE SCALE GENOMIC DNA]</scope>
    <source>
        <strain evidence="9">ATCC 49978 / DSM 6589 / Su883</strain>
    </source>
</reference>
<dbReference type="AlphaFoldDB" id="D1BA06"/>
<evidence type="ECO:0000256" key="1">
    <source>
        <dbReference type="ARBA" id="ARBA00022475"/>
    </source>
</evidence>
<dbReference type="GO" id="GO:0032153">
    <property type="term" value="C:cell division site"/>
    <property type="evidence" value="ECO:0007669"/>
    <property type="project" value="UniProtKB-UniRule"/>
</dbReference>
<keyword evidence="1 5" id="KW-1003">Cell membrane</keyword>
<dbReference type="OrthoDB" id="9768127at2"/>
<accession>D1BA06</accession>
<evidence type="ECO:0000313" key="9">
    <source>
        <dbReference type="Proteomes" id="UP000002030"/>
    </source>
</evidence>
<keyword evidence="2 5" id="KW-0132">Cell division</keyword>
<dbReference type="EMBL" id="CP001818">
    <property type="protein sequence ID" value="ACZ19109.1"/>
    <property type="molecule type" value="Genomic_DNA"/>
</dbReference>
<dbReference type="NCBIfam" id="TIGR01174">
    <property type="entry name" value="ftsA"/>
    <property type="match status" value="1"/>
</dbReference>
<keyword evidence="9" id="KW-1185">Reference proteome</keyword>
<dbReference type="Proteomes" id="UP000002030">
    <property type="component" value="Chromosome"/>
</dbReference>
<dbReference type="PANTHER" id="PTHR32432">
    <property type="entry name" value="CELL DIVISION PROTEIN FTSA-RELATED"/>
    <property type="match status" value="1"/>
</dbReference>
<evidence type="ECO:0000256" key="6">
    <source>
        <dbReference type="PIRNR" id="PIRNR003101"/>
    </source>
</evidence>
<comment type="similarity">
    <text evidence="5 6">Belongs to the FtsA/MreB family.</text>
</comment>
<dbReference type="PANTHER" id="PTHR32432:SF4">
    <property type="entry name" value="CELL DIVISION PROTEIN FTSA"/>
    <property type="match status" value="1"/>
</dbReference>
<evidence type="ECO:0000313" key="8">
    <source>
        <dbReference type="EMBL" id="ACZ19109.1"/>
    </source>
</evidence>
<sequence length="461" mass="49733">MLNFNIWRGGLLLFKKLSTSTAHGDPELLVGLDLGTTKVSVVVAERESRTGEAQIIGIGSAPSNGMRKGLIVNLEQAIRSVRQAISDAENMVGLELKEATVAFSGSEVRSVRSKGMVSLGRSPRPVMQLDVERVIEAAQTEVSVPANQCVLHAIPVEYFLDGHGGIDDPSGMTGVRLEIDLQSVIVPTAVLQNVLNCVERAGLEVSGLVIKPLASALGMLSKEEAMAGTVAVDVGGGTTGVAVFLDGRPRHLSVIPVGGDHITNDIASVLKMPISKAEEIKKEVSLFEGGDGAEDVIEFDVRGRSYSCRVMDVVEVVRCRLEELYSVLIKRDIADVSPSNLSGGVVMCGGVAKTADIDVLVSELLDMPARVSLPLDHDRMPPGRNGVEFVSAAGIIRYMLEKERNPFRYMEPSMDLVRRQGGYSRVVTEEQRPKGPVERVSRGHGFGEILERIKRSIEELF</sequence>